<evidence type="ECO:0000256" key="6">
    <source>
        <dbReference type="ARBA" id="ARBA00025321"/>
    </source>
</evidence>
<keyword evidence="5" id="KW-0430">Lectin</keyword>
<comment type="function">
    <text evidence="6">Has immunoglobulin-binding and hemagglutination properties, and can bind to mannose. Essential for virulence. May be involved in LPS biosynthesis or polysaccharide transport.</text>
</comment>
<comment type="similarity">
    <text evidence="2">Belongs to the BA14k family.</text>
</comment>
<protein>
    <recommendedName>
        <fullName evidence="3">Lectin-like protein BA14k</fullName>
    </recommendedName>
</protein>
<dbReference type="Pfam" id="PF07886">
    <property type="entry name" value="BA14K"/>
    <property type="match status" value="1"/>
</dbReference>
<accession>A0ABY3QZJ1</accession>
<evidence type="ECO:0000256" key="1">
    <source>
        <dbReference type="ARBA" id="ARBA00004167"/>
    </source>
</evidence>
<evidence type="ECO:0000256" key="3">
    <source>
        <dbReference type="ARBA" id="ARBA00020552"/>
    </source>
</evidence>
<dbReference type="InterPro" id="IPR012413">
    <property type="entry name" value="BA14K"/>
</dbReference>
<name>A0ABY3QZJ1_9BRAD</name>
<dbReference type="RefSeq" id="WP_231145450.1">
    <property type="nucleotide sequence ID" value="NZ_CP088100.1"/>
</dbReference>
<evidence type="ECO:0000256" key="5">
    <source>
        <dbReference type="ARBA" id="ARBA00022734"/>
    </source>
</evidence>
<organism evidence="7 8">
    <name type="scientific">Bradyrhizobium barranii</name>
    <dbReference type="NCBI Taxonomy" id="2992140"/>
    <lineage>
        <taxon>Bacteria</taxon>
        <taxon>Pseudomonadati</taxon>
        <taxon>Pseudomonadota</taxon>
        <taxon>Alphaproteobacteria</taxon>
        <taxon>Hyphomicrobiales</taxon>
        <taxon>Nitrobacteraceae</taxon>
        <taxon>Bradyrhizobium</taxon>
    </lineage>
</organism>
<sequence>MGAYSGWPYYGGYDDGYYGDYDDSADGSSYCEQKYRSYDPASGTYLGYDGKRHPCP</sequence>
<dbReference type="Proteomes" id="UP001430990">
    <property type="component" value="Chromosome"/>
</dbReference>
<gene>
    <name evidence="7" type="ORF">BjapCC829_03495</name>
</gene>
<evidence type="ECO:0000313" key="7">
    <source>
        <dbReference type="EMBL" id="UFW91473.1"/>
    </source>
</evidence>
<evidence type="ECO:0000256" key="2">
    <source>
        <dbReference type="ARBA" id="ARBA00010270"/>
    </source>
</evidence>
<comment type="subcellular location">
    <subcellularLocation>
        <location evidence="1">Membrane</location>
        <topology evidence="1">Single-pass membrane protein</topology>
    </subcellularLocation>
</comment>
<evidence type="ECO:0000256" key="4">
    <source>
        <dbReference type="ARBA" id="ARBA00022475"/>
    </source>
</evidence>
<proteinExistence type="inferred from homology"/>
<keyword evidence="4" id="KW-0472">Membrane</keyword>
<dbReference type="EMBL" id="CP088100">
    <property type="protein sequence ID" value="UFW91473.1"/>
    <property type="molecule type" value="Genomic_DNA"/>
</dbReference>
<reference evidence="7" key="1">
    <citation type="submission" date="2021-11" db="EMBL/GenBank/DDBJ databases">
        <title>Australian commercial rhizobial inoculants.</title>
        <authorList>
            <person name="Kohlmeier M.G."/>
            <person name="O'Hara G.W."/>
            <person name="Colombi E."/>
            <person name="Ramsay J.P."/>
            <person name="Terpolilli J."/>
        </authorList>
    </citation>
    <scope>NUCLEOTIDE SEQUENCE</scope>
    <source>
        <strain evidence="7">CC829</strain>
    </source>
</reference>
<evidence type="ECO:0000313" key="8">
    <source>
        <dbReference type="Proteomes" id="UP001430990"/>
    </source>
</evidence>
<keyword evidence="8" id="KW-1185">Reference proteome</keyword>
<keyword evidence="4" id="KW-1003">Cell membrane</keyword>